<feature type="transmembrane region" description="Helical" evidence="1">
    <location>
        <begin position="314"/>
        <end position="332"/>
    </location>
</feature>
<dbReference type="PANTHER" id="PTHR43646">
    <property type="entry name" value="GLYCOSYLTRANSFERASE"/>
    <property type="match status" value="1"/>
</dbReference>
<evidence type="ECO:0000313" key="3">
    <source>
        <dbReference type="EMBL" id="ABB27490.1"/>
    </source>
</evidence>
<dbReference type="EMBL" id="CP000108">
    <property type="protein sequence ID" value="ABB27490.1"/>
    <property type="molecule type" value="Genomic_DNA"/>
</dbReference>
<protein>
    <submittedName>
        <fullName evidence="3">Glycosyl transferase</fullName>
    </submittedName>
</protein>
<dbReference type="Pfam" id="PF00535">
    <property type="entry name" value="Glycos_transf_2"/>
    <property type="match status" value="1"/>
</dbReference>
<accession>Q3AU35</accession>
<gene>
    <name evidence="3" type="ordered locus">Cag_0212</name>
</gene>
<dbReference type="OrthoDB" id="9800276at2"/>
<dbReference type="GO" id="GO:0016740">
    <property type="term" value="F:transferase activity"/>
    <property type="evidence" value="ECO:0007669"/>
    <property type="project" value="UniProtKB-KW"/>
</dbReference>
<keyword evidence="3" id="KW-0808">Transferase</keyword>
<organism evidence="3">
    <name type="scientific">Chlorobium chlorochromatii (strain CaD3)</name>
    <dbReference type="NCBI Taxonomy" id="340177"/>
    <lineage>
        <taxon>Bacteria</taxon>
        <taxon>Pseudomonadati</taxon>
        <taxon>Chlorobiota</taxon>
        <taxon>Chlorobiia</taxon>
        <taxon>Chlorobiales</taxon>
        <taxon>Chlorobiaceae</taxon>
        <taxon>Chlorobium/Pelodictyon group</taxon>
        <taxon>Chlorobium</taxon>
    </lineage>
</organism>
<keyword evidence="1" id="KW-0812">Transmembrane</keyword>
<feature type="transmembrane region" description="Helical" evidence="1">
    <location>
        <begin position="344"/>
        <end position="365"/>
    </location>
</feature>
<evidence type="ECO:0000256" key="1">
    <source>
        <dbReference type="SAM" id="Phobius"/>
    </source>
</evidence>
<dbReference type="AlphaFoldDB" id="Q3AU35"/>
<dbReference type="KEGG" id="cch:Cag_0212"/>
<dbReference type="InterPro" id="IPR001173">
    <property type="entry name" value="Glyco_trans_2-like"/>
</dbReference>
<feature type="transmembrane region" description="Helical" evidence="1">
    <location>
        <begin position="279"/>
        <end position="302"/>
    </location>
</feature>
<dbReference type="InterPro" id="IPR029044">
    <property type="entry name" value="Nucleotide-diphossugar_trans"/>
</dbReference>
<keyword evidence="1" id="KW-1133">Transmembrane helix</keyword>
<dbReference type="Gene3D" id="3.90.550.10">
    <property type="entry name" value="Spore Coat Polysaccharide Biosynthesis Protein SpsA, Chain A"/>
    <property type="match status" value="1"/>
</dbReference>
<proteinExistence type="predicted"/>
<keyword evidence="1" id="KW-0472">Membrane</keyword>
<dbReference type="PANTHER" id="PTHR43646:SF3">
    <property type="entry name" value="SLR1566 PROTEIN"/>
    <property type="match status" value="1"/>
</dbReference>
<name>Q3AU35_CHLCH</name>
<dbReference type="SUPFAM" id="SSF53448">
    <property type="entry name" value="Nucleotide-diphospho-sugar transferases"/>
    <property type="match status" value="1"/>
</dbReference>
<evidence type="ECO:0000259" key="2">
    <source>
        <dbReference type="Pfam" id="PF00535"/>
    </source>
</evidence>
<dbReference type="STRING" id="340177.Cag_0212"/>
<dbReference type="eggNOG" id="COG1215">
    <property type="taxonomic scope" value="Bacteria"/>
</dbReference>
<reference evidence="3" key="1">
    <citation type="submission" date="2005-08" db="EMBL/GenBank/DDBJ databases">
        <title>Complete sequence of Chlorobium chlorochromatii CaD3.</title>
        <authorList>
            <person name="Copeland A."/>
            <person name="Lucas S."/>
            <person name="Lapidus A."/>
            <person name="Barry K."/>
            <person name="Detter J.C."/>
            <person name="Glavina T."/>
            <person name="Hammon N."/>
            <person name="Israni S."/>
            <person name="Pitluck S."/>
            <person name="Bryant D."/>
            <person name="Schmutz J."/>
            <person name="Larimer F."/>
            <person name="Land M."/>
            <person name="Kyrpides N."/>
            <person name="Ivanova N."/>
            <person name="Richardson P."/>
        </authorList>
    </citation>
    <scope>NUCLEOTIDE SEQUENCE [LARGE SCALE GENOMIC DNA]</scope>
    <source>
        <strain evidence="3">CaD3</strain>
    </source>
</reference>
<sequence>MLFLLFQVAIAFALLVFLAIGVANRYELGRLRHAALQSRVPFVSILVPARNEAHNIERCINSLLQQRYESFEVLVLDDGSTDATPTLLAELAQHAGGVLQVLQGDPLPQGWHGKAWACQQLGEAAHGDLLLFTDADTVHHPTALARSVAALQASQASMLSMTPLQTMHSWWEKIVVPLVYVVLMNFLPLRFVRTTSIPAFSFANGQFILIERTMYRQLNGHAAVRQQLVEDVWLCMAVKKAGGRVVAINGVDLVSCRMYRSGKEVWEGFSKNIFAGLGYYHSALFGLLALIALFYIIPIALLTTSVVQANYSATHFWLPLVQVVLAFANRWLVAFTFHQSRFMVFFHPLTMVAFFAIACNSWYWIVSGKGAGWKGRRYQFTE</sequence>
<dbReference type="HOGENOM" id="CLU_038143_0_0_10"/>
<dbReference type="CAZy" id="GT2">
    <property type="family name" value="Glycosyltransferase Family 2"/>
</dbReference>
<feature type="domain" description="Glycosyltransferase 2-like" evidence="2">
    <location>
        <begin position="44"/>
        <end position="167"/>
    </location>
</feature>